<dbReference type="Proteomes" id="UP000223968">
    <property type="component" value="Unassembled WGS sequence"/>
</dbReference>
<feature type="compositionally biased region" description="Basic and acidic residues" evidence="1">
    <location>
        <begin position="98"/>
        <end position="107"/>
    </location>
</feature>
<sequence>MAESSEASEGPLATPSVYASGLKQALRAEFEGLRGQIDTSLKALEGRLSAFENQINTQLEALEAKFTLLSPQNTLSEQLKLPKHPQDPQGPLQAPDTPRAKTTHEPPSRATSARPGRAAAPELTPIPRTSEPRPGTPPVQPRWADIAAGEQSGWKTVGKRRRTAAKVSEDAQSGTIRPGDLKPAKGEHKEDRRLIFRRSDPKASPKASREDIILTLNRFLAQGGFPGFMRVVDANYTETGALSALLDRGALADMLIPAHRDSLLAACRLADPTVIAVELNEQWHQVKMHKVSVSCYGTDPADLTLAHEKIETGTNYHLMRNPIWLWPLKAVRDQGLCFSTIVITVKGLSDAQRLAADGLHFAGTQHHTSPYYEIGKDSVCLRCCGIGHESFEACGDCPLSCLICAGPHEAA</sequence>
<dbReference type="AlphaFoldDB" id="A0A2B7WEN4"/>
<comment type="caution">
    <text evidence="2">The sequence shown here is derived from an EMBL/GenBank/DDBJ whole genome shotgun (WGS) entry which is preliminary data.</text>
</comment>
<reference evidence="2 3" key="1">
    <citation type="submission" date="2017-10" db="EMBL/GenBank/DDBJ databases">
        <title>Comparative genomics in systemic dimorphic fungi from Ajellomycetaceae.</title>
        <authorList>
            <person name="Munoz J.F."/>
            <person name="Mcewen J.G."/>
            <person name="Clay O.K."/>
            <person name="Cuomo C.A."/>
        </authorList>
    </citation>
    <scope>NUCLEOTIDE SEQUENCE [LARGE SCALE GENOMIC DNA]</scope>
    <source>
        <strain evidence="2 3">UAMH5409</strain>
    </source>
</reference>
<dbReference type="STRING" id="1447875.A0A2B7WEN4"/>
<organism evidence="2 3">
    <name type="scientific">Helicocarpus griseus UAMH5409</name>
    <dbReference type="NCBI Taxonomy" id="1447875"/>
    <lineage>
        <taxon>Eukaryota</taxon>
        <taxon>Fungi</taxon>
        <taxon>Dikarya</taxon>
        <taxon>Ascomycota</taxon>
        <taxon>Pezizomycotina</taxon>
        <taxon>Eurotiomycetes</taxon>
        <taxon>Eurotiomycetidae</taxon>
        <taxon>Onygenales</taxon>
        <taxon>Ajellomycetaceae</taxon>
        <taxon>Helicocarpus</taxon>
    </lineage>
</organism>
<keyword evidence="3" id="KW-1185">Reference proteome</keyword>
<evidence type="ECO:0000313" key="2">
    <source>
        <dbReference type="EMBL" id="PGG94971.1"/>
    </source>
</evidence>
<feature type="compositionally biased region" description="Basic and acidic residues" evidence="1">
    <location>
        <begin position="179"/>
        <end position="207"/>
    </location>
</feature>
<feature type="region of interest" description="Disordered" evidence="1">
    <location>
        <begin position="80"/>
        <end position="207"/>
    </location>
</feature>
<evidence type="ECO:0000256" key="1">
    <source>
        <dbReference type="SAM" id="MobiDB-lite"/>
    </source>
</evidence>
<proteinExistence type="predicted"/>
<name>A0A2B7WEN4_9EURO</name>
<accession>A0A2B7WEN4</accession>
<gene>
    <name evidence="2" type="ORF">AJ79_10337</name>
</gene>
<evidence type="ECO:0000313" key="3">
    <source>
        <dbReference type="Proteomes" id="UP000223968"/>
    </source>
</evidence>
<dbReference type="OrthoDB" id="4226988at2759"/>
<protein>
    <submittedName>
        <fullName evidence="2">Uncharacterized protein</fullName>
    </submittedName>
</protein>
<dbReference type="EMBL" id="PDNB01000483">
    <property type="protein sequence ID" value="PGG94971.1"/>
    <property type="molecule type" value="Genomic_DNA"/>
</dbReference>